<accession>A0AAD9M0E1</accession>
<evidence type="ECO:0000313" key="2">
    <source>
        <dbReference type="EMBL" id="KAK2029261.1"/>
    </source>
</evidence>
<keyword evidence="1" id="KW-1133">Transmembrane helix</keyword>
<name>A0AAD9M0E1_9PEZI</name>
<proteinExistence type="predicted"/>
<evidence type="ECO:0000256" key="1">
    <source>
        <dbReference type="SAM" id="Phobius"/>
    </source>
</evidence>
<evidence type="ECO:0000313" key="3">
    <source>
        <dbReference type="Proteomes" id="UP001232148"/>
    </source>
</evidence>
<feature type="transmembrane region" description="Helical" evidence="1">
    <location>
        <begin position="84"/>
        <end position="102"/>
    </location>
</feature>
<organism evidence="2 3">
    <name type="scientific">Colletotrichum zoysiae</name>
    <dbReference type="NCBI Taxonomy" id="1216348"/>
    <lineage>
        <taxon>Eukaryota</taxon>
        <taxon>Fungi</taxon>
        <taxon>Dikarya</taxon>
        <taxon>Ascomycota</taxon>
        <taxon>Pezizomycotina</taxon>
        <taxon>Sordariomycetes</taxon>
        <taxon>Hypocreomycetidae</taxon>
        <taxon>Glomerellales</taxon>
        <taxon>Glomerellaceae</taxon>
        <taxon>Colletotrichum</taxon>
        <taxon>Colletotrichum graminicola species complex</taxon>
    </lineage>
</organism>
<dbReference type="EMBL" id="MU842866">
    <property type="protein sequence ID" value="KAK2029261.1"/>
    <property type="molecule type" value="Genomic_DNA"/>
</dbReference>
<reference evidence="2" key="1">
    <citation type="submission" date="2021-06" db="EMBL/GenBank/DDBJ databases">
        <title>Comparative genomics, transcriptomics and evolutionary studies reveal genomic signatures of adaptation to plant cell wall in hemibiotrophic fungi.</title>
        <authorList>
            <consortium name="DOE Joint Genome Institute"/>
            <person name="Baroncelli R."/>
            <person name="Diaz J.F."/>
            <person name="Benocci T."/>
            <person name="Peng M."/>
            <person name="Battaglia E."/>
            <person name="Haridas S."/>
            <person name="Andreopoulos W."/>
            <person name="Labutti K."/>
            <person name="Pangilinan J."/>
            <person name="Floch G.L."/>
            <person name="Makela M.R."/>
            <person name="Henrissat B."/>
            <person name="Grigoriev I.V."/>
            <person name="Crouch J.A."/>
            <person name="De Vries R.P."/>
            <person name="Sukno S.A."/>
            <person name="Thon M.R."/>
        </authorList>
    </citation>
    <scope>NUCLEOTIDE SEQUENCE</scope>
    <source>
        <strain evidence="2">MAFF235873</strain>
    </source>
</reference>
<protein>
    <submittedName>
        <fullName evidence="2">Uncharacterized protein</fullName>
    </submittedName>
</protein>
<keyword evidence="1" id="KW-0472">Membrane</keyword>
<gene>
    <name evidence="2" type="ORF">LX32DRAFT_365388</name>
</gene>
<dbReference type="AlphaFoldDB" id="A0AAD9M0E1"/>
<sequence>MGTAVGGKKQIQNSFFISVTLIDVHPNEQAPTMEMEFSTNAMLTREAHPQILQVRFRSSDWRSMLDVGAPIIGHLRVKHMTLSLIPPFLFFLFLLLFFFFSFQRLTSMVPSADSLQSPDSPAVAAYLITYFPS</sequence>
<dbReference type="Proteomes" id="UP001232148">
    <property type="component" value="Unassembled WGS sequence"/>
</dbReference>
<keyword evidence="1" id="KW-0812">Transmembrane</keyword>
<keyword evidence="3" id="KW-1185">Reference proteome</keyword>
<comment type="caution">
    <text evidence="2">The sequence shown here is derived from an EMBL/GenBank/DDBJ whole genome shotgun (WGS) entry which is preliminary data.</text>
</comment>